<proteinExistence type="predicted"/>
<evidence type="ECO:0000313" key="3">
    <source>
        <dbReference type="Proteomes" id="UP001274830"/>
    </source>
</evidence>
<dbReference type="AlphaFoldDB" id="A0AAE1C3D2"/>
<feature type="compositionally biased region" description="Acidic residues" evidence="1">
    <location>
        <begin position="312"/>
        <end position="327"/>
    </location>
</feature>
<feature type="compositionally biased region" description="Acidic residues" evidence="1">
    <location>
        <begin position="383"/>
        <end position="392"/>
    </location>
</feature>
<dbReference type="EMBL" id="JAUTXT010000009">
    <property type="protein sequence ID" value="KAK3676637.1"/>
    <property type="molecule type" value="Genomic_DNA"/>
</dbReference>
<evidence type="ECO:0000256" key="1">
    <source>
        <dbReference type="SAM" id="MobiDB-lite"/>
    </source>
</evidence>
<dbReference type="Proteomes" id="UP001274830">
    <property type="component" value="Unassembled WGS sequence"/>
</dbReference>
<protein>
    <submittedName>
        <fullName evidence="2">Uncharacterized protein</fullName>
    </submittedName>
</protein>
<accession>A0AAE1C3D2</accession>
<name>A0AAE1C3D2_9PEZI</name>
<feature type="region of interest" description="Disordered" evidence="1">
    <location>
        <begin position="305"/>
        <end position="327"/>
    </location>
</feature>
<organism evidence="2 3">
    <name type="scientific">Recurvomyces mirabilis</name>
    <dbReference type="NCBI Taxonomy" id="574656"/>
    <lineage>
        <taxon>Eukaryota</taxon>
        <taxon>Fungi</taxon>
        <taxon>Dikarya</taxon>
        <taxon>Ascomycota</taxon>
        <taxon>Pezizomycotina</taxon>
        <taxon>Dothideomycetes</taxon>
        <taxon>Dothideomycetidae</taxon>
        <taxon>Mycosphaerellales</taxon>
        <taxon>Teratosphaeriaceae</taxon>
        <taxon>Recurvomyces</taxon>
    </lineage>
</organism>
<sequence>MFAPGTRLSERQSIYSPLADSRYATSSSAGNTAVESFEPPILKADRKQRDHELQQWRTEFAIHIKYFRWREGAPLLPQPVQYPGHSGDKPRLDGDNREWVKQFIKHVANVRPMVSFLARNRTLDDSISIKELKRRLPLIDILALAILVTTRPYTPPGIQPMLETVIWQPQCRLDFEAVATALRQLIVQFRMLELHRQDSPEFPGAGNRSEALDDMYARYMSQALSARNTASPHPDAFIPPEMAQKLLNGGPRIPKTMKRMLDELMSGLPAGLDMSDDAVDLLLNELREDQATALGLPLCVPEKISRSRSAADSDDEESDTADPEERDDEAILASMYSLFPNESQPMRMPTTPLSSFVGQNFGENMDENVQHDQHRSHIVGDCTNDEPDSSRA</sequence>
<gene>
    <name evidence="2" type="ORF">LTR78_003412</name>
</gene>
<keyword evidence="3" id="KW-1185">Reference proteome</keyword>
<comment type="caution">
    <text evidence="2">The sequence shown here is derived from an EMBL/GenBank/DDBJ whole genome shotgun (WGS) entry which is preliminary data.</text>
</comment>
<feature type="region of interest" description="Disordered" evidence="1">
    <location>
        <begin position="340"/>
        <end position="392"/>
    </location>
</feature>
<feature type="compositionally biased region" description="Polar residues" evidence="1">
    <location>
        <begin position="351"/>
        <end position="362"/>
    </location>
</feature>
<evidence type="ECO:0000313" key="2">
    <source>
        <dbReference type="EMBL" id="KAK3676637.1"/>
    </source>
</evidence>
<reference evidence="2" key="1">
    <citation type="submission" date="2023-07" db="EMBL/GenBank/DDBJ databases">
        <title>Black Yeasts Isolated from many extreme environments.</title>
        <authorList>
            <person name="Coleine C."/>
            <person name="Stajich J.E."/>
            <person name="Selbmann L."/>
        </authorList>
    </citation>
    <scope>NUCLEOTIDE SEQUENCE</scope>
    <source>
        <strain evidence="2">CCFEE 5485</strain>
    </source>
</reference>